<name>A0ABY4FI28_9MICO</name>
<evidence type="ECO:0000313" key="2">
    <source>
        <dbReference type="EMBL" id="UOQ56045.1"/>
    </source>
</evidence>
<sequence length="293" mass="33620">MSELQTITAAPTPLIPIHKIDGEDRVYGRDLHEFLEVSTEYRHWFARMLEYGFTEGVEYAVIFDRVVRDGRGAVERKDHALTIDMAKQLGMIQRTDRGRQVREYFIAVEKWAASQAAPSAPRELSRLELIELARESELARMEAEQHALAEGARADLAQKLLDEVERKDGLVVRDWIGKYFRPHQENRIWALFYSQRLLKNGLGLGGVDKHGKPKKSRDHQKVLTKGFSFFIRTKTEEEYGGKQRYETKVRPGRAELELVEFCERHGILPLLEVSQALFEIRENGTMIALGAAA</sequence>
<keyword evidence="3" id="KW-1185">Reference proteome</keyword>
<accession>A0ABY4FI28</accession>
<dbReference type="EMBL" id="CP095045">
    <property type="protein sequence ID" value="UOQ56045.1"/>
    <property type="molecule type" value="Genomic_DNA"/>
</dbReference>
<gene>
    <name evidence="2" type="ORF">MUN78_10050</name>
</gene>
<evidence type="ECO:0000313" key="3">
    <source>
        <dbReference type="Proteomes" id="UP000831786"/>
    </source>
</evidence>
<dbReference type="Pfam" id="PF08346">
    <property type="entry name" value="AntA"/>
    <property type="match status" value="1"/>
</dbReference>
<dbReference type="InterPro" id="IPR013557">
    <property type="entry name" value="AntA/B_antirep"/>
</dbReference>
<dbReference type="Proteomes" id="UP000831786">
    <property type="component" value="Chromosome"/>
</dbReference>
<dbReference type="RefSeq" id="WP_244726198.1">
    <property type="nucleotide sequence ID" value="NZ_CP095045.1"/>
</dbReference>
<proteinExistence type="predicted"/>
<evidence type="ECO:0000259" key="1">
    <source>
        <dbReference type="Pfam" id="PF08346"/>
    </source>
</evidence>
<reference evidence="2 3" key="1">
    <citation type="submission" date="2022-04" db="EMBL/GenBank/DDBJ databases">
        <title>Leucobacter sp. isolated from rhizosphere of garlic.</title>
        <authorList>
            <person name="Won M."/>
            <person name="Lee C.-M."/>
            <person name="Woen H.-Y."/>
            <person name="Kwon S.-W."/>
        </authorList>
    </citation>
    <scope>NUCLEOTIDE SEQUENCE [LARGE SCALE GENOMIC DNA]</scope>
    <source>
        <strain evidence="2 3">H21R-40</strain>
    </source>
</reference>
<organism evidence="2 3">
    <name type="scientific">Leucobacter allii</name>
    <dbReference type="NCBI Taxonomy" id="2932247"/>
    <lineage>
        <taxon>Bacteria</taxon>
        <taxon>Bacillati</taxon>
        <taxon>Actinomycetota</taxon>
        <taxon>Actinomycetes</taxon>
        <taxon>Micrococcales</taxon>
        <taxon>Microbacteriaceae</taxon>
        <taxon>Leucobacter</taxon>
    </lineage>
</organism>
<protein>
    <submittedName>
        <fullName evidence="2">AntA/AntB antirepressor family protein</fullName>
    </submittedName>
</protein>
<feature type="domain" description="AntA/AntB antirepressor" evidence="1">
    <location>
        <begin position="26"/>
        <end position="95"/>
    </location>
</feature>